<name>A0AAD7HJA4_9AGAR</name>
<dbReference type="GO" id="GO:0005886">
    <property type="term" value="C:plasma membrane"/>
    <property type="evidence" value="ECO:0007669"/>
    <property type="project" value="TreeGrafter"/>
</dbReference>
<evidence type="ECO:0000259" key="1">
    <source>
        <dbReference type="PROSITE" id="PS50011"/>
    </source>
</evidence>
<dbReference type="Proteomes" id="UP001215598">
    <property type="component" value="Unassembled WGS sequence"/>
</dbReference>
<dbReference type="SUPFAM" id="SSF56112">
    <property type="entry name" value="Protein kinase-like (PK-like)"/>
    <property type="match status" value="1"/>
</dbReference>
<dbReference type="InterPro" id="IPR008271">
    <property type="entry name" value="Ser/Thr_kinase_AS"/>
</dbReference>
<dbReference type="PROSITE" id="PS50011">
    <property type="entry name" value="PROTEIN_KINASE_DOM"/>
    <property type="match status" value="1"/>
</dbReference>
<proteinExistence type="predicted"/>
<keyword evidence="2" id="KW-0418">Kinase</keyword>
<dbReference type="InterPro" id="IPR011009">
    <property type="entry name" value="Kinase-like_dom_sf"/>
</dbReference>
<dbReference type="PROSITE" id="PS00108">
    <property type="entry name" value="PROTEIN_KINASE_ST"/>
    <property type="match status" value="1"/>
</dbReference>
<dbReference type="GO" id="GO:0005524">
    <property type="term" value="F:ATP binding"/>
    <property type="evidence" value="ECO:0007669"/>
    <property type="project" value="InterPro"/>
</dbReference>
<dbReference type="GO" id="GO:0004714">
    <property type="term" value="F:transmembrane receptor protein tyrosine kinase activity"/>
    <property type="evidence" value="ECO:0007669"/>
    <property type="project" value="TreeGrafter"/>
</dbReference>
<dbReference type="SMART" id="SM00220">
    <property type="entry name" value="S_TKc"/>
    <property type="match status" value="1"/>
</dbReference>
<dbReference type="Gene3D" id="1.10.510.10">
    <property type="entry name" value="Transferase(Phosphotransferase) domain 1"/>
    <property type="match status" value="1"/>
</dbReference>
<dbReference type="InterPro" id="IPR000719">
    <property type="entry name" value="Prot_kinase_dom"/>
</dbReference>
<protein>
    <submittedName>
        <fullName evidence="2">Kinase-like domain-containing protein</fullName>
    </submittedName>
</protein>
<sequence>MDEIWIWRRMEHPNLLPFIGGALIEPPYFAVSPYCAHGNVLQYISRHKDVDRLQLIIDITRGVDYLHSSHVVHGDLKARNVLINDQGTALVADFGLSRLHSLSSARSGVAGGPEGTMHWLAPELLKAEHVNPTVETDVWAFAMTLYELYTDGQIPFVDIADRPSLHRHLTAGHRPARLTNVALTGADLAWGLMQRCWLLSAKERPTFSWILTALTLLRPVFQTPDVEMLIQSPSQFRKMGWADSIFAQWPQGISALTNLLR</sequence>
<dbReference type="PANTHER" id="PTHR24416:SF611">
    <property type="entry name" value="TYROSINE-PROTEIN KINASE TRANSMEMBRANE RECEPTOR ROR"/>
    <property type="match status" value="1"/>
</dbReference>
<dbReference type="GO" id="GO:0007169">
    <property type="term" value="P:cell surface receptor protein tyrosine kinase signaling pathway"/>
    <property type="evidence" value="ECO:0007669"/>
    <property type="project" value="TreeGrafter"/>
</dbReference>
<dbReference type="InterPro" id="IPR001245">
    <property type="entry name" value="Ser-Thr/Tyr_kinase_cat_dom"/>
</dbReference>
<keyword evidence="2" id="KW-0808">Transferase</keyword>
<dbReference type="GO" id="GO:0043235">
    <property type="term" value="C:receptor complex"/>
    <property type="evidence" value="ECO:0007669"/>
    <property type="project" value="TreeGrafter"/>
</dbReference>
<comment type="caution">
    <text evidence="2">The sequence shown here is derived from an EMBL/GenBank/DDBJ whole genome shotgun (WGS) entry which is preliminary data.</text>
</comment>
<evidence type="ECO:0000313" key="3">
    <source>
        <dbReference type="Proteomes" id="UP001215598"/>
    </source>
</evidence>
<evidence type="ECO:0000313" key="2">
    <source>
        <dbReference type="EMBL" id="KAJ7722026.1"/>
    </source>
</evidence>
<dbReference type="InterPro" id="IPR050122">
    <property type="entry name" value="RTK"/>
</dbReference>
<feature type="domain" description="Protein kinase" evidence="1">
    <location>
        <begin position="1"/>
        <end position="221"/>
    </location>
</feature>
<keyword evidence="3" id="KW-1185">Reference proteome</keyword>
<dbReference type="EMBL" id="JARKIB010000224">
    <property type="protein sequence ID" value="KAJ7722026.1"/>
    <property type="molecule type" value="Genomic_DNA"/>
</dbReference>
<dbReference type="PANTHER" id="PTHR24416">
    <property type="entry name" value="TYROSINE-PROTEIN KINASE RECEPTOR"/>
    <property type="match status" value="1"/>
</dbReference>
<gene>
    <name evidence="2" type="ORF">B0H16DRAFT_1334939</name>
</gene>
<dbReference type="PRINTS" id="PR00109">
    <property type="entry name" value="TYRKINASE"/>
</dbReference>
<dbReference type="Pfam" id="PF07714">
    <property type="entry name" value="PK_Tyr_Ser-Thr"/>
    <property type="match status" value="1"/>
</dbReference>
<reference evidence="2" key="1">
    <citation type="submission" date="2023-03" db="EMBL/GenBank/DDBJ databases">
        <title>Massive genome expansion in bonnet fungi (Mycena s.s.) driven by repeated elements and novel gene families across ecological guilds.</title>
        <authorList>
            <consortium name="Lawrence Berkeley National Laboratory"/>
            <person name="Harder C.B."/>
            <person name="Miyauchi S."/>
            <person name="Viragh M."/>
            <person name="Kuo A."/>
            <person name="Thoen E."/>
            <person name="Andreopoulos B."/>
            <person name="Lu D."/>
            <person name="Skrede I."/>
            <person name="Drula E."/>
            <person name="Henrissat B."/>
            <person name="Morin E."/>
            <person name="Kohler A."/>
            <person name="Barry K."/>
            <person name="LaButti K."/>
            <person name="Morin E."/>
            <person name="Salamov A."/>
            <person name="Lipzen A."/>
            <person name="Mereny Z."/>
            <person name="Hegedus B."/>
            <person name="Baldrian P."/>
            <person name="Stursova M."/>
            <person name="Weitz H."/>
            <person name="Taylor A."/>
            <person name="Grigoriev I.V."/>
            <person name="Nagy L.G."/>
            <person name="Martin F."/>
            <person name="Kauserud H."/>
        </authorList>
    </citation>
    <scope>NUCLEOTIDE SEQUENCE</scope>
    <source>
        <strain evidence="2">CBHHK182m</strain>
    </source>
</reference>
<accession>A0AAD7HJA4</accession>
<organism evidence="2 3">
    <name type="scientific">Mycena metata</name>
    <dbReference type="NCBI Taxonomy" id="1033252"/>
    <lineage>
        <taxon>Eukaryota</taxon>
        <taxon>Fungi</taxon>
        <taxon>Dikarya</taxon>
        <taxon>Basidiomycota</taxon>
        <taxon>Agaricomycotina</taxon>
        <taxon>Agaricomycetes</taxon>
        <taxon>Agaricomycetidae</taxon>
        <taxon>Agaricales</taxon>
        <taxon>Marasmiineae</taxon>
        <taxon>Mycenaceae</taxon>
        <taxon>Mycena</taxon>
    </lineage>
</organism>
<dbReference type="AlphaFoldDB" id="A0AAD7HJA4"/>
<dbReference type="PIRSF" id="PIRSF000654">
    <property type="entry name" value="Integrin-linked_kinase"/>
    <property type="match status" value="1"/>
</dbReference>